<comment type="subunit">
    <text evidence="5">Homodimer. Within each dimer, one monomer is responsible for RNA recognition and catalysis, while the other monomer binds to the replacement base PreQ1.</text>
</comment>
<dbReference type="PANTHER" id="PTHR46499:SF1">
    <property type="entry name" value="QUEUINE TRNA-RIBOSYLTRANSFERASE"/>
    <property type="match status" value="1"/>
</dbReference>
<dbReference type="GO" id="GO:0008616">
    <property type="term" value="P:tRNA queuosine(34) biosynthetic process"/>
    <property type="evidence" value="ECO:0007669"/>
    <property type="project" value="UniProtKB-UniRule"/>
</dbReference>
<dbReference type="SUPFAM" id="SSF51713">
    <property type="entry name" value="tRNA-guanine transglycosylase"/>
    <property type="match status" value="1"/>
</dbReference>
<dbReference type="FunFam" id="3.20.20.105:FF:000001">
    <property type="entry name" value="Queuine tRNA-ribosyltransferase"/>
    <property type="match status" value="1"/>
</dbReference>
<dbReference type="EC" id="2.4.2.29" evidence="5"/>
<comment type="similarity">
    <text evidence="5">Belongs to the queuine tRNA-ribosyltransferase family.</text>
</comment>
<evidence type="ECO:0000256" key="3">
    <source>
        <dbReference type="ARBA" id="ARBA00022694"/>
    </source>
</evidence>
<dbReference type="InterPro" id="IPR002616">
    <property type="entry name" value="tRNA_ribo_trans-like"/>
</dbReference>
<dbReference type="UniPathway" id="UPA00392"/>
<evidence type="ECO:0000256" key="5">
    <source>
        <dbReference type="HAMAP-Rule" id="MF_00168"/>
    </source>
</evidence>
<keyword evidence="5" id="KW-0862">Zinc</keyword>
<comment type="cofactor">
    <cofactor evidence="5">
        <name>Zn(2+)</name>
        <dbReference type="ChEBI" id="CHEBI:29105"/>
    </cofactor>
    <text evidence="5">Binds 1 zinc ion per subunit.</text>
</comment>
<keyword evidence="5" id="KW-0671">Queuosine biosynthesis</keyword>
<dbReference type="EMBL" id="DRBC01000064">
    <property type="protein sequence ID" value="HDN84336.1"/>
    <property type="molecule type" value="Genomic_DNA"/>
</dbReference>
<dbReference type="GO" id="GO:0008479">
    <property type="term" value="F:tRNA-guanosine(34) queuine transglycosylase activity"/>
    <property type="evidence" value="ECO:0007669"/>
    <property type="project" value="UniProtKB-UniRule"/>
</dbReference>
<comment type="pathway">
    <text evidence="5">tRNA modification; tRNA-queuosine biosynthesis.</text>
</comment>
<feature type="binding site" evidence="5">
    <location>
        <position position="145"/>
    </location>
    <ligand>
        <name>substrate</name>
    </ligand>
</feature>
<reference evidence="7" key="1">
    <citation type="journal article" date="2020" name="mSystems">
        <title>Genome- and Community-Level Interaction Insights into Carbon Utilization and Element Cycling Functions of Hydrothermarchaeota in Hydrothermal Sediment.</title>
        <authorList>
            <person name="Zhou Z."/>
            <person name="Liu Y."/>
            <person name="Xu W."/>
            <person name="Pan J."/>
            <person name="Luo Z.H."/>
            <person name="Li M."/>
        </authorList>
    </citation>
    <scope>NUCLEOTIDE SEQUENCE [LARGE SCALE GENOMIC DNA]</scope>
    <source>
        <strain evidence="7">HyVt-219</strain>
    </source>
</reference>
<keyword evidence="2 5" id="KW-0808">Transferase</keyword>
<dbReference type="NCBIfam" id="TIGR00430">
    <property type="entry name" value="Q_tRNA_tgt"/>
    <property type="match status" value="1"/>
</dbReference>
<dbReference type="PANTHER" id="PTHR46499">
    <property type="entry name" value="QUEUINE TRNA-RIBOSYLTRANSFERASE"/>
    <property type="match status" value="1"/>
</dbReference>
<dbReference type="HAMAP" id="MF_00168">
    <property type="entry name" value="Q_tRNA_Tgt"/>
    <property type="match status" value="1"/>
</dbReference>
<feature type="binding site" evidence="5">
    <location>
        <position position="303"/>
    </location>
    <ligand>
        <name>Zn(2+)</name>
        <dbReference type="ChEBI" id="CHEBI:29105"/>
    </ligand>
</feature>
<dbReference type="AlphaFoldDB" id="A0A7V0MZ35"/>
<dbReference type="GO" id="GO:0046872">
    <property type="term" value="F:metal ion binding"/>
    <property type="evidence" value="ECO:0007669"/>
    <property type="project" value="UniProtKB-KW"/>
</dbReference>
<evidence type="ECO:0000259" key="6">
    <source>
        <dbReference type="Pfam" id="PF01702"/>
    </source>
</evidence>
<dbReference type="InterPro" id="IPR004803">
    <property type="entry name" value="TGT"/>
</dbReference>
<dbReference type="Pfam" id="PF01702">
    <property type="entry name" value="TGT"/>
    <property type="match status" value="1"/>
</dbReference>
<proteinExistence type="inferred from homology"/>
<feature type="binding site" evidence="5">
    <location>
        <begin position="91"/>
        <end position="95"/>
    </location>
    <ligand>
        <name>substrate</name>
    </ligand>
</feature>
<feature type="active site" description="Nucleophile" evidence="5">
    <location>
        <position position="263"/>
    </location>
</feature>
<keyword evidence="3 5" id="KW-0819">tRNA processing</keyword>
<feature type="binding site" evidence="5">
    <location>
        <position position="332"/>
    </location>
    <ligand>
        <name>Zn(2+)</name>
        <dbReference type="ChEBI" id="CHEBI:29105"/>
    </ligand>
</feature>
<feature type="binding site" evidence="5">
    <location>
        <position position="306"/>
    </location>
    <ligand>
        <name>Zn(2+)</name>
        <dbReference type="ChEBI" id="CHEBI:29105"/>
    </ligand>
</feature>
<name>A0A7V0MZ35_UNCAE</name>
<organism evidence="7">
    <name type="scientific">Aerophobetes bacterium</name>
    <dbReference type="NCBI Taxonomy" id="2030807"/>
    <lineage>
        <taxon>Bacteria</taxon>
        <taxon>Candidatus Aerophobota</taxon>
    </lineage>
</organism>
<dbReference type="GO" id="GO:0005829">
    <property type="term" value="C:cytosol"/>
    <property type="evidence" value="ECO:0007669"/>
    <property type="project" value="TreeGrafter"/>
</dbReference>
<accession>A0A7V0MZ35</accession>
<dbReference type="Proteomes" id="UP000885660">
    <property type="component" value="Unassembled WGS sequence"/>
</dbReference>
<gene>
    <name evidence="5" type="primary">tgt</name>
    <name evidence="7" type="ORF">ENG47_01090</name>
</gene>
<comment type="function">
    <text evidence="5">Catalyzes the base-exchange of a guanine (G) residue with the queuine precursor 7-aminomethyl-7-deazaguanine (PreQ1) at position 34 (anticodon wobble position) in tRNAs with GU(N) anticodons (tRNA-Asp, -Asn, -His and -Tyr). Catalysis occurs through a double-displacement mechanism. The nucleophile active site attacks the C1' of nucleotide 34 to detach the guanine base from the RNA, forming a covalent enzyme-RNA intermediate. The proton acceptor active site deprotonates the incoming PreQ1, allowing a nucleophilic attack on the C1' of the ribose to form the product. After dissociation, two additional enzymatic reactions on the tRNA convert PreQ1 to queuine (Q), resulting in the hypermodified nucleoside queuosine (7-(((4,5-cis-dihydroxy-2-cyclopenten-1-yl)amino)methyl)-7-deazaguanosine).</text>
</comment>
<dbReference type="NCBIfam" id="TIGR00449">
    <property type="entry name" value="tgt_general"/>
    <property type="match status" value="1"/>
</dbReference>
<dbReference type="Gene3D" id="3.20.20.105">
    <property type="entry name" value="Queuine tRNA-ribosyltransferase-like"/>
    <property type="match status" value="1"/>
</dbReference>
<feature type="binding site" evidence="5">
    <location>
        <position position="301"/>
    </location>
    <ligand>
        <name>Zn(2+)</name>
        <dbReference type="ChEBI" id="CHEBI:29105"/>
    </ligand>
</feature>
<comment type="catalytic activity">
    <reaction evidence="4 5">
        <text>7-aminomethyl-7-carbaguanine + guanosine(34) in tRNA = 7-aminomethyl-7-carbaguanosine(34) in tRNA + guanine</text>
        <dbReference type="Rhea" id="RHEA:24104"/>
        <dbReference type="Rhea" id="RHEA-COMP:10341"/>
        <dbReference type="Rhea" id="RHEA-COMP:10342"/>
        <dbReference type="ChEBI" id="CHEBI:16235"/>
        <dbReference type="ChEBI" id="CHEBI:58703"/>
        <dbReference type="ChEBI" id="CHEBI:74269"/>
        <dbReference type="ChEBI" id="CHEBI:82833"/>
        <dbReference type="EC" id="2.4.2.29"/>
    </reaction>
</comment>
<protein>
    <recommendedName>
        <fullName evidence="5">Queuine tRNA-ribosyltransferase</fullName>
        <ecNumber evidence="5">2.4.2.29</ecNumber>
    </recommendedName>
    <alternativeName>
        <fullName evidence="5">Guanine insertion enzyme</fullName>
    </alternativeName>
    <alternativeName>
        <fullName evidence="5">tRNA-guanine transglycosylase</fullName>
    </alternativeName>
</protein>
<evidence type="ECO:0000256" key="4">
    <source>
        <dbReference type="ARBA" id="ARBA00050112"/>
    </source>
</evidence>
<evidence type="ECO:0000313" key="7">
    <source>
        <dbReference type="EMBL" id="HDN84336.1"/>
    </source>
</evidence>
<keyword evidence="5" id="KW-0479">Metal-binding</keyword>
<evidence type="ECO:0000256" key="1">
    <source>
        <dbReference type="ARBA" id="ARBA00022676"/>
    </source>
</evidence>
<feature type="domain" description="tRNA-guanine(15) transglycosylase-like" evidence="6">
    <location>
        <begin position="12"/>
        <end position="364"/>
    </location>
</feature>
<sequence>MEFRLLHEDSSTKARTGMIFTPRGSFNTPVFMPVGTQGTVKAMSPEELREIGIKIILCNTYHLYLRPGWEVIKKLGGLHRFINWQYPILTDSGGYQIFSISSLQKTLEEGVMFRSHIDGTSHFLTPEKIIDIQLALDSDIMMVLDECCPYPVSYTSAKEALNKTINWAKRSRAYYRGEKAVFGILQGGTFKELRKIAAEELIELDFDGYAIGGLSVGEPYDLRFEIISFTNQFLPRQKPRYLMGVGTPREILDGIEEGIDMFDCAMPTRIARTGTVFTWNGRVNIRNARYKDDESPLDPLCSCYTCRNYTRAYIRHLIWAREILGMRLTTYHNLYFLADLTQKARQAIERNEFKSFKNRVFENFKDFENQEVNNV</sequence>
<dbReference type="InterPro" id="IPR050076">
    <property type="entry name" value="ArchSynthase1/Queuine_TRR"/>
</dbReference>
<comment type="caution">
    <text evidence="7">The sequence shown here is derived from an EMBL/GenBank/DDBJ whole genome shotgun (WGS) entry which is preliminary data.</text>
</comment>
<evidence type="ECO:0000256" key="2">
    <source>
        <dbReference type="ARBA" id="ARBA00022679"/>
    </source>
</evidence>
<feature type="active site" description="Proton acceptor" evidence="5">
    <location>
        <position position="91"/>
    </location>
</feature>
<keyword evidence="1 5" id="KW-0328">Glycosyltransferase</keyword>
<dbReference type="InterPro" id="IPR036511">
    <property type="entry name" value="TGT-like_sf"/>
</dbReference>
<feature type="binding site" evidence="5">
    <location>
        <position position="213"/>
    </location>
    <ligand>
        <name>substrate</name>
    </ligand>
</feature>
<feature type="binding site" evidence="5">
    <location>
        <position position="186"/>
    </location>
    <ligand>
        <name>substrate</name>
    </ligand>
</feature>
<feature type="region of interest" description="RNA binding; important for wobble base 34 recognition" evidence="5">
    <location>
        <begin position="268"/>
        <end position="272"/>
    </location>
</feature>
<feature type="region of interest" description="RNA binding" evidence="5">
    <location>
        <begin position="244"/>
        <end position="250"/>
    </location>
</feature>